<dbReference type="Gene3D" id="3.30.300.30">
    <property type="match status" value="1"/>
</dbReference>
<dbReference type="STRING" id="989403.SAMN05421798_10868"/>
<dbReference type="Gene3D" id="3.40.50.12780">
    <property type="entry name" value="N-terminal domain of ligase-like"/>
    <property type="match status" value="1"/>
</dbReference>
<dbReference type="PANTHER" id="PTHR43767:SF1">
    <property type="entry name" value="NONRIBOSOMAL PEPTIDE SYNTHASE PES1 (EUROFUNG)-RELATED"/>
    <property type="match status" value="1"/>
</dbReference>
<accession>A0A165XBH4</accession>
<dbReference type="GO" id="GO:0008756">
    <property type="term" value="F:o-succinylbenzoate-CoA ligase activity"/>
    <property type="evidence" value="ECO:0007669"/>
    <property type="project" value="UniProtKB-EC"/>
</dbReference>
<dbReference type="InterPro" id="IPR042099">
    <property type="entry name" value="ANL_N_sf"/>
</dbReference>
<dbReference type="AlphaFoldDB" id="A0A165XBH4"/>
<reference evidence="3 4" key="1">
    <citation type="journal article" date="2016" name="Front. Microbiol.">
        <title>Comparative Genomic Analysis Reveals a Diverse Repertoire of Genes Involved in Prokaryote-Eukaryote Interactions within the Pseudovibrio Genus.</title>
        <authorList>
            <person name="Romano S."/>
            <person name="Fernandez-Guerra A."/>
            <person name="Reen F.J."/>
            <person name="Glockner F.O."/>
            <person name="Crowley S.P."/>
            <person name="O'Sullivan O."/>
            <person name="Cotter P.D."/>
            <person name="Adams C."/>
            <person name="Dobson A.D."/>
            <person name="O'Gara F."/>
        </authorList>
    </citation>
    <scope>NUCLEOTIDE SEQUENCE [LARGE SCALE GENOMIC DNA]</scope>
    <source>
        <strain evidence="3 4">Ad2</strain>
    </source>
</reference>
<feature type="domain" description="AMP-dependent synthetase/ligase" evidence="2">
    <location>
        <begin position="27"/>
        <end position="275"/>
    </location>
</feature>
<evidence type="ECO:0000313" key="4">
    <source>
        <dbReference type="Proteomes" id="UP000076577"/>
    </source>
</evidence>
<organism evidence="3 4">
    <name type="scientific">Pseudovibrio axinellae</name>
    <dbReference type="NCBI Taxonomy" id="989403"/>
    <lineage>
        <taxon>Bacteria</taxon>
        <taxon>Pseudomonadati</taxon>
        <taxon>Pseudomonadota</taxon>
        <taxon>Alphaproteobacteria</taxon>
        <taxon>Hyphomicrobiales</taxon>
        <taxon>Stappiaceae</taxon>
        <taxon>Pseudovibrio</taxon>
    </lineage>
</organism>
<dbReference type="InterPro" id="IPR045851">
    <property type="entry name" value="AMP-bd_C_sf"/>
</dbReference>
<dbReference type="InterPro" id="IPR000873">
    <property type="entry name" value="AMP-dep_synth/lig_dom"/>
</dbReference>
<dbReference type="Pfam" id="PF00501">
    <property type="entry name" value="AMP-binding"/>
    <property type="match status" value="1"/>
</dbReference>
<gene>
    <name evidence="3" type="primary">menE</name>
    <name evidence="3" type="ORF">PsAD2_03082</name>
</gene>
<dbReference type="OrthoDB" id="7842397at2"/>
<dbReference type="PATRIC" id="fig|989403.3.peg.3301"/>
<keyword evidence="3" id="KW-0436">Ligase</keyword>
<name>A0A165XBH4_9HYPH</name>
<proteinExistence type="predicted"/>
<evidence type="ECO:0000256" key="1">
    <source>
        <dbReference type="SAM" id="MobiDB-lite"/>
    </source>
</evidence>
<evidence type="ECO:0000259" key="2">
    <source>
        <dbReference type="Pfam" id="PF00501"/>
    </source>
</evidence>
<dbReference type="PANTHER" id="PTHR43767">
    <property type="entry name" value="LONG-CHAIN-FATTY-ACID--COA LIGASE"/>
    <property type="match status" value="1"/>
</dbReference>
<protein>
    <submittedName>
        <fullName evidence="3">2-succinylbenzoate--CoA ligase</fullName>
        <ecNumber evidence="3">6.2.1.26</ecNumber>
    </submittedName>
</protein>
<comment type="caution">
    <text evidence="3">The sequence shown here is derived from an EMBL/GenBank/DDBJ whole genome shotgun (WGS) entry which is preliminary data.</text>
</comment>
<dbReference type="Proteomes" id="UP000076577">
    <property type="component" value="Unassembled WGS sequence"/>
</dbReference>
<sequence>MILSNTDAIADHSTTGVWGNITLDMLFRRAAQKHPNRLALVDAPDREKWTGGKPRRLTYAQAEQEISRIAGFLAAVGMEPDHILGLQSPNTVDSVLCILGALRAGVIISPFPLHWRHSEILRALSTVDAKALITADRIESRMLGEEARDAAADFFSLRFVFGLGQDIPDGLIDMAPMLAEGADAFPEPIIEREGAPANHIATLTWTHSGTEISPIPRSHNHWVSTGLMPFLETRLEPGARILLPYILCGITGIGAGLVPWLLSEGTLHLHHPHALSTLTDHARSIEANYILTPGPLASHLDGALEGWNTNTVATWSVTSPKPANYRAKGVVTDLHVLDEYALVAHLRGHSEEPVPLIPGNQFAPSTSTHGPCLINIEPIEINEEISEVSSQKESRFHLRLNGAMVPDADWPSAAPHLSLFSQGDPEQGLITQIPVGVNQVTGAIHDFGTPGQRAPGLLELEHLDEIYSEFSGVKEAAAFLVEDELMGARLMVAVVPSEGLLVDVEAFYAYLDASRVSLTMMPHRILSLRAMPMTEDGSVDRQKLTRRSQPKSAEAVA</sequence>
<keyword evidence="4" id="KW-1185">Reference proteome</keyword>
<feature type="region of interest" description="Disordered" evidence="1">
    <location>
        <begin position="537"/>
        <end position="557"/>
    </location>
</feature>
<dbReference type="InterPro" id="IPR050237">
    <property type="entry name" value="ATP-dep_AMP-bd_enzyme"/>
</dbReference>
<dbReference type="EMBL" id="LMCB01000031">
    <property type="protein sequence ID" value="KZL17546.1"/>
    <property type="molecule type" value="Genomic_DNA"/>
</dbReference>
<dbReference type="RefSeq" id="WP_068007661.1">
    <property type="nucleotide sequence ID" value="NZ_FOFM01000008.1"/>
</dbReference>
<dbReference type="SUPFAM" id="SSF56801">
    <property type="entry name" value="Acetyl-CoA synthetase-like"/>
    <property type="match status" value="2"/>
</dbReference>
<dbReference type="EC" id="6.2.1.26" evidence="3"/>
<evidence type="ECO:0000313" key="3">
    <source>
        <dbReference type="EMBL" id="KZL17546.1"/>
    </source>
</evidence>